<reference evidence="7 8" key="1">
    <citation type="journal article" date="2008" name="Environ. Microbiol.">
        <title>The genome of Erwinia tasmaniensis strain Et1/99, a non-pathogenic bacterium in the genus Erwinia.</title>
        <authorList>
            <person name="Kube M."/>
            <person name="Migdoll A.M."/>
            <person name="Mueller I."/>
            <person name="Kuhl H."/>
            <person name="Beck A."/>
            <person name="Reinhardt R."/>
            <person name="Geider K."/>
        </authorList>
    </citation>
    <scope>NUCLEOTIDE SEQUENCE [LARGE SCALE GENOMIC DNA]</scope>
    <source>
        <strain evidence="8">DSM 17950 / CFBP 7177 / CIP 109463 / NCPPB 4357 / Et1/99</strain>
        <plasmid evidence="8">pET45</plasmid>
    </source>
</reference>
<evidence type="ECO:0000256" key="3">
    <source>
        <dbReference type="ARBA" id="ARBA00023136"/>
    </source>
</evidence>
<evidence type="ECO:0000256" key="5">
    <source>
        <dbReference type="ARBA" id="ARBA00023288"/>
    </source>
</evidence>
<keyword evidence="7" id="KW-0614">Plasmid</keyword>
<keyword evidence="4" id="KW-0564">Palmitate</keyword>
<organism evidence="7 8">
    <name type="scientific">Erwinia tasmaniensis (strain DSM 17950 / CFBP 7177 / CIP 109463 / NCPPB 4357 / Et1/99)</name>
    <dbReference type="NCBI Taxonomy" id="465817"/>
    <lineage>
        <taxon>Bacteria</taxon>
        <taxon>Pseudomonadati</taxon>
        <taxon>Pseudomonadota</taxon>
        <taxon>Gammaproteobacteria</taxon>
        <taxon>Enterobacterales</taxon>
        <taxon>Erwiniaceae</taxon>
        <taxon>Erwinia</taxon>
    </lineage>
</organism>
<dbReference type="GO" id="GO:0009279">
    <property type="term" value="C:cell outer membrane"/>
    <property type="evidence" value="ECO:0007669"/>
    <property type="project" value="UniProtKB-SubCell"/>
</dbReference>
<evidence type="ECO:0000256" key="2">
    <source>
        <dbReference type="ARBA" id="ARBA00022729"/>
    </source>
</evidence>
<dbReference type="PROSITE" id="PS51257">
    <property type="entry name" value="PROKAR_LIPOPROTEIN"/>
    <property type="match status" value="1"/>
</dbReference>
<keyword evidence="5" id="KW-0449">Lipoprotein</keyword>
<geneLocation type="plasmid" evidence="7 8">
    <name>pET45</name>
</geneLocation>
<evidence type="ECO:0000313" key="7">
    <source>
        <dbReference type="EMBL" id="CAO94970.1"/>
    </source>
</evidence>
<comment type="subcellular location">
    <subcellularLocation>
        <location evidence="1">Cell outer membrane</location>
        <topology evidence="1">Lipid-anchor</topology>
    </subcellularLocation>
</comment>
<keyword evidence="3 6" id="KW-0472">Membrane</keyword>
<dbReference type="HOGENOM" id="CLU_093762_0_1_6"/>
<name>B2VB22_ERWT9</name>
<dbReference type="AlphaFoldDB" id="B2VB22"/>
<dbReference type="Pfam" id="PF05818">
    <property type="entry name" value="TraT"/>
    <property type="match status" value="1"/>
</dbReference>
<evidence type="ECO:0000256" key="6">
    <source>
        <dbReference type="PIRNR" id="PIRNR002859"/>
    </source>
</evidence>
<proteinExistence type="predicted"/>
<feature type="chain" id="PRO_5019883610" evidence="6">
    <location>
        <begin position="24"/>
        <end position="246"/>
    </location>
</feature>
<sequence length="246" mass="25859">MIGISMKKQLLVTLCVASAVALSGCSAVNTAISKRNLDVKTQMSQSIWLQPSSDKSVYIDVHNTSDKDMSDLQSKIQSQLQAKGYHLASPESAEYWVQVNVLKADKMDAREALSMMNTGYQGAFTGAALGAGIAAFNGVGTGGVLGIGAASGLLGAVADGMVKDINYSMITDLQISQKTEGAVDTTRSASLAQGTGSNLKQSVKTTGNRMTYQTRIMSNAEKVNLEFPEAKPVLEAQLAKSIAGIL</sequence>
<dbReference type="InterPro" id="IPR008874">
    <property type="entry name" value="TraT_complement-R"/>
</dbReference>
<keyword evidence="8" id="KW-1185">Reference proteome</keyword>
<dbReference type="KEGG" id="eta:ETA_pET450260"/>
<gene>
    <name evidence="7" type="primary">traT</name>
    <name evidence="7" type="ordered locus">ETA_pET450260</name>
</gene>
<evidence type="ECO:0000256" key="1">
    <source>
        <dbReference type="ARBA" id="ARBA00004459"/>
    </source>
</evidence>
<keyword evidence="6" id="KW-0998">Cell outer membrane</keyword>
<feature type="signal peptide" evidence="6">
    <location>
        <begin position="1"/>
        <end position="23"/>
    </location>
</feature>
<evidence type="ECO:0000256" key="4">
    <source>
        <dbReference type="ARBA" id="ARBA00023139"/>
    </source>
</evidence>
<dbReference type="EMBL" id="CU468132">
    <property type="protein sequence ID" value="CAO94970.1"/>
    <property type="molecule type" value="Genomic_DNA"/>
</dbReference>
<dbReference type="RefSeq" id="WP_012443487.1">
    <property type="nucleotide sequence ID" value="NC_010699.1"/>
</dbReference>
<protein>
    <submittedName>
        <fullName evidence="7">TraT complement resistance protein</fullName>
    </submittedName>
</protein>
<dbReference type="Proteomes" id="UP000001726">
    <property type="component" value="Plasmid pET45"/>
</dbReference>
<keyword evidence="2 6" id="KW-0732">Signal</keyword>
<evidence type="ECO:0000313" key="8">
    <source>
        <dbReference type="Proteomes" id="UP000001726"/>
    </source>
</evidence>
<dbReference type="PIRSF" id="PIRSF002859">
    <property type="entry name" value="Lipo_traT"/>
    <property type="match status" value="1"/>
</dbReference>
<accession>B2VB22</accession>